<dbReference type="EMBL" id="AVBF01000009">
    <property type="protein sequence ID" value="KGP73759.1"/>
    <property type="molecule type" value="Genomic_DNA"/>
</dbReference>
<dbReference type="CDD" id="cd16913">
    <property type="entry name" value="YkuD_like"/>
    <property type="match status" value="1"/>
</dbReference>
<evidence type="ECO:0000256" key="7">
    <source>
        <dbReference type="ARBA" id="ARBA00022984"/>
    </source>
</evidence>
<evidence type="ECO:0000256" key="3">
    <source>
        <dbReference type="ARBA" id="ARBA00022676"/>
    </source>
</evidence>
<evidence type="ECO:0000256" key="9">
    <source>
        <dbReference type="PROSITE-ProRule" id="PRU01373"/>
    </source>
</evidence>
<keyword evidence="11" id="KW-0812">Transmembrane</keyword>
<dbReference type="InterPro" id="IPR038063">
    <property type="entry name" value="Transpep_catalytic_dom"/>
</dbReference>
<keyword evidence="7 9" id="KW-0573">Peptidoglycan synthesis</keyword>
<dbReference type="PROSITE" id="PS52029">
    <property type="entry name" value="LD_TPASE"/>
    <property type="match status" value="1"/>
</dbReference>
<evidence type="ECO:0000256" key="10">
    <source>
        <dbReference type="SAM" id="MobiDB-lite"/>
    </source>
</evidence>
<keyword evidence="8 9" id="KW-0961">Cell wall biogenesis/degradation</keyword>
<evidence type="ECO:0000256" key="8">
    <source>
        <dbReference type="ARBA" id="ARBA00023316"/>
    </source>
</evidence>
<evidence type="ECO:0000256" key="6">
    <source>
        <dbReference type="ARBA" id="ARBA00022960"/>
    </source>
</evidence>
<sequence length="371" mass="41623">MKDSDVLVEVKPNVFLSKHDHGFLRKYLHYNPYDAEKWYEYALEAKVTGDNKGYKHRLLKAASLNHYEAKVDLQQIKKPIKTVAPPAPSTPKSLIWLFLIASILMLLTIFLLFRTIVTNDKYIHQANVEHHYYQTEETFFHDQSPPMVTETPSYTEEDLLLMVMKTAITSYTEEEQGPPLLAENLTAAPPSNYLTTFPSDVIYTKTSSGYAIDMPNRSSQSIQKVPTLAMFFYPEVNQLALGTEEGTILASYLVGSGDGLPFVTSEISERVTNPNGGNGVFGTRGLALEQNYAIHGTNDPDSIGKYKSAGCIRMTNEDIETLYPYVSKGTPFIVKEGSPPPAQFKDGLPPFPTTSDTTKEEAPDKVYRWHM</sequence>
<dbReference type="GO" id="GO:0071972">
    <property type="term" value="F:peptidoglycan L,D-transpeptidase activity"/>
    <property type="evidence" value="ECO:0007669"/>
    <property type="project" value="TreeGrafter"/>
</dbReference>
<proteinExistence type="inferred from homology"/>
<dbReference type="RefSeq" id="WP_036817047.1">
    <property type="nucleotide sequence ID" value="NZ_AVBF01000009.1"/>
</dbReference>
<dbReference type="InterPro" id="IPR050979">
    <property type="entry name" value="LD-transpeptidase"/>
</dbReference>
<feature type="region of interest" description="Disordered" evidence="10">
    <location>
        <begin position="338"/>
        <end position="363"/>
    </location>
</feature>
<keyword evidence="11" id="KW-0472">Membrane</keyword>
<keyword evidence="6 9" id="KW-0133">Cell shape</keyword>
<evidence type="ECO:0000313" key="14">
    <source>
        <dbReference type="Proteomes" id="UP000030147"/>
    </source>
</evidence>
<gene>
    <name evidence="13" type="ORF">N782_02510</name>
</gene>
<keyword evidence="14" id="KW-1185">Reference proteome</keyword>
<dbReference type="GO" id="GO:0018104">
    <property type="term" value="P:peptidoglycan-protein cross-linking"/>
    <property type="evidence" value="ECO:0007669"/>
    <property type="project" value="TreeGrafter"/>
</dbReference>
<dbReference type="Proteomes" id="UP000030147">
    <property type="component" value="Unassembled WGS sequence"/>
</dbReference>
<feature type="domain" description="L,D-TPase catalytic" evidence="12">
    <location>
        <begin position="228"/>
        <end position="335"/>
    </location>
</feature>
<keyword evidence="5" id="KW-0378">Hydrolase</keyword>
<keyword evidence="11" id="KW-1133">Transmembrane helix</keyword>
<feature type="active site" description="Proton donor/acceptor" evidence="9">
    <location>
        <position position="295"/>
    </location>
</feature>
<feature type="active site" description="Nucleophile" evidence="9">
    <location>
        <position position="311"/>
    </location>
</feature>
<evidence type="ECO:0000256" key="11">
    <source>
        <dbReference type="SAM" id="Phobius"/>
    </source>
</evidence>
<keyword evidence="4" id="KW-0808">Transferase</keyword>
<dbReference type="Pfam" id="PF03734">
    <property type="entry name" value="YkuD"/>
    <property type="match status" value="1"/>
</dbReference>
<dbReference type="UniPathway" id="UPA00219"/>
<evidence type="ECO:0000256" key="1">
    <source>
        <dbReference type="ARBA" id="ARBA00004752"/>
    </source>
</evidence>
<dbReference type="eggNOG" id="COG1376">
    <property type="taxonomic scope" value="Bacteria"/>
</dbReference>
<keyword evidence="3" id="KW-0328">Glycosyltransferase</keyword>
<dbReference type="PANTHER" id="PTHR30582">
    <property type="entry name" value="L,D-TRANSPEPTIDASE"/>
    <property type="match status" value="1"/>
</dbReference>
<dbReference type="SUPFAM" id="SSF141523">
    <property type="entry name" value="L,D-transpeptidase catalytic domain-like"/>
    <property type="match status" value="1"/>
</dbReference>
<dbReference type="GO" id="GO:0016757">
    <property type="term" value="F:glycosyltransferase activity"/>
    <property type="evidence" value="ECO:0007669"/>
    <property type="project" value="UniProtKB-KW"/>
</dbReference>
<dbReference type="InterPro" id="IPR005490">
    <property type="entry name" value="LD_TPept_cat_dom"/>
</dbReference>
<evidence type="ECO:0000313" key="13">
    <source>
        <dbReference type="EMBL" id="KGP73759.1"/>
    </source>
</evidence>
<dbReference type="GO" id="GO:0071555">
    <property type="term" value="P:cell wall organization"/>
    <property type="evidence" value="ECO:0007669"/>
    <property type="project" value="UniProtKB-UniRule"/>
</dbReference>
<comment type="caution">
    <text evidence="13">The sequence shown here is derived from an EMBL/GenBank/DDBJ whole genome shotgun (WGS) entry which is preliminary data.</text>
</comment>
<name>A0A0A2TDZ8_9BACI</name>
<evidence type="ECO:0000256" key="5">
    <source>
        <dbReference type="ARBA" id="ARBA00022801"/>
    </source>
</evidence>
<accession>A0A0A2TDZ8</accession>
<dbReference type="GO" id="GO:0008360">
    <property type="term" value="P:regulation of cell shape"/>
    <property type="evidence" value="ECO:0007669"/>
    <property type="project" value="UniProtKB-UniRule"/>
</dbReference>
<dbReference type="GO" id="GO:0005576">
    <property type="term" value="C:extracellular region"/>
    <property type="evidence" value="ECO:0007669"/>
    <property type="project" value="TreeGrafter"/>
</dbReference>
<protein>
    <recommendedName>
        <fullName evidence="12">L,D-TPase catalytic domain-containing protein</fullName>
    </recommendedName>
</protein>
<reference evidence="13 14" key="1">
    <citation type="journal article" date="2015" name="Stand. Genomic Sci.">
        <title>High quality draft genome sequence of the moderately halophilic bacterium Pontibacillus yanchengensis Y32(T) and comparison among Pontibacillus genomes.</title>
        <authorList>
            <person name="Huang J."/>
            <person name="Qiao Z.X."/>
            <person name="Tang J.W."/>
            <person name="Wang G."/>
        </authorList>
    </citation>
    <scope>NUCLEOTIDE SEQUENCE [LARGE SCALE GENOMIC DNA]</scope>
    <source>
        <strain evidence="13 14">Y32</strain>
    </source>
</reference>
<evidence type="ECO:0000256" key="2">
    <source>
        <dbReference type="ARBA" id="ARBA00005992"/>
    </source>
</evidence>
<comment type="pathway">
    <text evidence="1 9">Cell wall biogenesis; peptidoglycan biosynthesis.</text>
</comment>
<organism evidence="13 14">
    <name type="scientific">Pontibacillus yanchengensis Y32</name>
    <dbReference type="NCBI Taxonomy" id="1385514"/>
    <lineage>
        <taxon>Bacteria</taxon>
        <taxon>Bacillati</taxon>
        <taxon>Bacillota</taxon>
        <taxon>Bacilli</taxon>
        <taxon>Bacillales</taxon>
        <taxon>Bacillaceae</taxon>
        <taxon>Pontibacillus</taxon>
    </lineage>
</organism>
<dbReference type="PANTHER" id="PTHR30582:SF24">
    <property type="entry name" value="L,D-TRANSPEPTIDASE ERFK_SRFK-RELATED"/>
    <property type="match status" value="1"/>
</dbReference>
<dbReference type="AlphaFoldDB" id="A0A0A2TDZ8"/>
<dbReference type="Gene3D" id="2.40.440.10">
    <property type="entry name" value="L,D-transpeptidase catalytic domain-like"/>
    <property type="match status" value="1"/>
</dbReference>
<evidence type="ECO:0000259" key="12">
    <source>
        <dbReference type="PROSITE" id="PS52029"/>
    </source>
</evidence>
<comment type="similarity">
    <text evidence="2">Belongs to the YkuD family.</text>
</comment>
<feature type="transmembrane region" description="Helical" evidence="11">
    <location>
        <begin position="94"/>
        <end position="113"/>
    </location>
</feature>
<evidence type="ECO:0000256" key="4">
    <source>
        <dbReference type="ARBA" id="ARBA00022679"/>
    </source>
</evidence>